<dbReference type="AlphaFoldDB" id="A0A381QX30"/>
<accession>A0A381QX30</accession>
<sequence>SIIGIGFGIYPAWRASNLDPIESLRYE</sequence>
<protein>
    <recommendedName>
        <fullName evidence="2">ABC3 transporter permease protein domain-containing protein</fullName>
    </recommendedName>
</protein>
<reference evidence="1" key="1">
    <citation type="submission" date="2018-05" db="EMBL/GenBank/DDBJ databases">
        <authorList>
            <person name="Lanie J.A."/>
            <person name="Ng W.-L."/>
            <person name="Kazmierczak K.M."/>
            <person name="Andrzejewski T.M."/>
            <person name="Davidsen T.M."/>
            <person name="Wayne K.J."/>
            <person name="Tettelin H."/>
            <person name="Glass J.I."/>
            <person name="Rusch D."/>
            <person name="Podicherti R."/>
            <person name="Tsui H.-C.T."/>
            <person name="Winkler M.E."/>
        </authorList>
    </citation>
    <scope>NUCLEOTIDE SEQUENCE</scope>
</reference>
<organism evidence="1">
    <name type="scientific">marine metagenome</name>
    <dbReference type="NCBI Taxonomy" id="408172"/>
    <lineage>
        <taxon>unclassified sequences</taxon>
        <taxon>metagenomes</taxon>
        <taxon>ecological metagenomes</taxon>
    </lineage>
</organism>
<gene>
    <name evidence="1" type="ORF">METZ01_LOCUS35131</name>
</gene>
<feature type="non-terminal residue" evidence="1">
    <location>
        <position position="1"/>
    </location>
</feature>
<name>A0A381QX30_9ZZZZ</name>
<proteinExistence type="predicted"/>
<evidence type="ECO:0008006" key="2">
    <source>
        <dbReference type="Google" id="ProtNLM"/>
    </source>
</evidence>
<dbReference type="EMBL" id="UINC01001500">
    <property type="protein sequence ID" value="SUZ82277.1"/>
    <property type="molecule type" value="Genomic_DNA"/>
</dbReference>
<evidence type="ECO:0000313" key="1">
    <source>
        <dbReference type="EMBL" id="SUZ82277.1"/>
    </source>
</evidence>